<reference evidence="1 2" key="1">
    <citation type="journal article" date="2011" name="Biochem. Biophys. Res. Commun.">
        <title>Increased number of Arginine-based salt bridges contributes to the thermotolerance of thermotolerant acetic acid bacteria, Acetobacter tropicalis SKU1100.</title>
        <authorList>
            <person name="Matsutani M."/>
            <person name="Hirakawa H."/>
            <person name="Nishikura M."/>
            <person name="Soemphol W."/>
            <person name="Ali I.A.I."/>
            <person name="Yakushi T."/>
            <person name="Matsushita K."/>
        </authorList>
    </citation>
    <scope>NUCLEOTIDE SEQUENCE [LARGE SCALE GENOMIC DNA]</scope>
    <source>
        <strain evidence="1 2">NBRC 101654</strain>
    </source>
</reference>
<organism evidence="1 2">
    <name type="scientific">Acetobacter tropicalis NBRC 101654</name>
    <dbReference type="NCBI Taxonomy" id="749388"/>
    <lineage>
        <taxon>Bacteria</taxon>
        <taxon>Pseudomonadati</taxon>
        <taxon>Pseudomonadota</taxon>
        <taxon>Alphaproteobacteria</taxon>
        <taxon>Acetobacterales</taxon>
        <taxon>Acetobacteraceae</taxon>
        <taxon>Acetobacter</taxon>
    </lineage>
</organism>
<dbReference type="EMBL" id="BABS01000030">
    <property type="protein sequence ID" value="GAA08319.1"/>
    <property type="molecule type" value="Genomic_DNA"/>
</dbReference>
<protein>
    <submittedName>
        <fullName evidence="1">Uncharacterized protein</fullName>
    </submittedName>
</protein>
<proteinExistence type="predicted"/>
<accession>F7VD74</accession>
<dbReference type="Proteomes" id="UP000004319">
    <property type="component" value="Unassembled WGS sequence"/>
</dbReference>
<evidence type="ECO:0000313" key="1">
    <source>
        <dbReference type="EMBL" id="GAA08319.1"/>
    </source>
</evidence>
<gene>
    <name evidence="1" type="ORF">ATPR_1323</name>
</gene>
<dbReference type="AlphaFoldDB" id="F7VD74"/>
<name>F7VD74_9PROT</name>
<evidence type="ECO:0000313" key="2">
    <source>
        <dbReference type="Proteomes" id="UP000004319"/>
    </source>
</evidence>
<comment type="caution">
    <text evidence="1">The sequence shown here is derived from an EMBL/GenBank/DDBJ whole genome shotgun (WGS) entry which is preliminary data.</text>
</comment>
<sequence>MAGEYKGVSLTLQAAKGARPVFGFRTAVVCLHQGGPIGKDSQNWEAFERFLP</sequence>